<dbReference type="GO" id="GO:0004721">
    <property type="term" value="F:phosphoprotein phosphatase activity"/>
    <property type="evidence" value="ECO:0007669"/>
    <property type="project" value="TreeGrafter"/>
</dbReference>
<dbReference type="OrthoDB" id="9813151at2"/>
<evidence type="ECO:0000313" key="12">
    <source>
        <dbReference type="EMBL" id="KOO51027.1"/>
    </source>
</evidence>
<feature type="transmembrane region" description="Helical" evidence="10">
    <location>
        <begin position="21"/>
        <end position="40"/>
    </location>
</feature>
<dbReference type="Gene3D" id="3.30.565.10">
    <property type="entry name" value="Histidine kinase-like ATPase, C-terminal domain"/>
    <property type="match status" value="1"/>
</dbReference>
<evidence type="ECO:0000256" key="6">
    <source>
        <dbReference type="ARBA" id="ARBA00022741"/>
    </source>
</evidence>
<dbReference type="SMART" id="SM00388">
    <property type="entry name" value="HisKA"/>
    <property type="match status" value="1"/>
</dbReference>
<evidence type="ECO:0000256" key="5">
    <source>
        <dbReference type="ARBA" id="ARBA00022679"/>
    </source>
</evidence>
<dbReference type="SUPFAM" id="SSF55874">
    <property type="entry name" value="ATPase domain of HSP90 chaperone/DNA topoisomerase II/histidine kinase"/>
    <property type="match status" value="1"/>
</dbReference>
<evidence type="ECO:0000256" key="1">
    <source>
        <dbReference type="ARBA" id="ARBA00000085"/>
    </source>
</evidence>
<evidence type="ECO:0000256" key="4">
    <source>
        <dbReference type="ARBA" id="ARBA00022553"/>
    </source>
</evidence>
<dbReference type="FunFam" id="3.30.565.10:FF:000006">
    <property type="entry name" value="Sensor histidine kinase WalK"/>
    <property type="match status" value="1"/>
</dbReference>
<evidence type="ECO:0000256" key="8">
    <source>
        <dbReference type="ARBA" id="ARBA00022840"/>
    </source>
</evidence>
<dbReference type="InterPro" id="IPR004358">
    <property type="entry name" value="Sig_transdc_His_kin-like_C"/>
</dbReference>
<proteinExistence type="predicted"/>
<name>A0A0M0LJF7_9BACL</name>
<sequence>MKNNINLFATTRKNLALYNSKMLIIFLLLFNVVISSFLFINMYTEQKVVLFDIAKQEIKELIINKAGTQNGDRNNVPVSNINNVQGVFLTYYLDTNRELIIMDEFSPELRESILGKVENWNPDKMETKYEKIQLSNDESLYLLIASQNIYENGVLKGTIYVGKDITFLRSMFIHFLFILLGISLFFLIVALIVGQIMTKRAMKPIINSYTLQTEFIANASHELRTPLSVLKAGIEVIEFEEGKKFSSFSKSVLSDLKEEIRSTTQLVNNLLFLIRSDSGEQATVVESFDLLELMQQTLRSFGHISEAKKIKLKLQMQNPLIVCTEKEKVKQLLYILIDNAIKYTPNGGQVSVSYKLKSDSQNEQLYIEVKDTGIGISKELLERIFDRFYRVDKSRSRNSGSSGLGLSIGKFIVESLNGTIEVSSTLNKGSKFTIIIPLLKTN</sequence>
<accession>A0A0M0LJF7</accession>
<dbReference type="InterPro" id="IPR036890">
    <property type="entry name" value="HATPase_C_sf"/>
</dbReference>
<dbReference type="Gene3D" id="1.10.287.130">
    <property type="match status" value="1"/>
</dbReference>
<evidence type="ECO:0000256" key="9">
    <source>
        <dbReference type="ARBA" id="ARBA00023012"/>
    </source>
</evidence>
<organism evidence="12 13">
    <name type="scientific">Viridibacillus arvi</name>
    <dbReference type="NCBI Taxonomy" id="263475"/>
    <lineage>
        <taxon>Bacteria</taxon>
        <taxon>Bacillati</taxon>
        <taxon>Bacillota</taxon>
        <taxon>Bacilli</taxon>
        <taxon>Bacillales</taxon>
        <taxon>Caryophanaceae</taxon>
        <taxon>Viridibacillus</taxon>
    </lineage>
</organism>
<dbReference type="InterPro" id="IPR003661">
    <property type="entry name" value="HisK_dim/P_dom"/>
</dbReference>
<keyword evidence="6" id="KW-0547">Nucleotide-binding</keyword>
<dbReference type="GO" id="GO:0000155">
    <property type="term" value="F:phosphorelay sensor kinase activity"/>
    <property type="evidence" value="ECO:0007669"/>
    <property type="project" value="InterPro"/>
</dbReference>
<dbReference type="EC" id="2.7.13.3" evidence="3"/>
<evidence type="ECO:0000313" key="13">
    <source>
        <dbReference type="Proteomes" id="UP000036867"/>
    </source>
</evidence>
<evidence type="ECO:0000256" key="7">
    <source>
        <dbReference type="ARBA" id="ARBA00022777"/>
    </source>
</evidence>
<keyword evidence="9" id="KW-0902">Two-component regulatory system</keyword>
<dbReference type="PANTHER" id="PTHR45453:SF1">
    <property type="entry name" value="PHOSPHATE REGULON SENSOR PROTEIN PHOR"/>
    <property type="match status" value="1"/>
</dbReference>
<keyword evidence="10" id="KW-0812">Transmembrane</keyword>
<dbReference type="InterPro" id="IPR003594">
    <property type="entry name" value="HATPase_dom"/>
</dbReference>
<keyword evidence="5" id="KW-0808">Transferase</keyword>
<feature type="domain" description="Histidine kinase" evidence="11">
    <location>
        <begin position="218"/>
        <end position="440"/>
    </location>
</feature>
<dbReference type="InterPro" id="IPR036097">
    <property type="entry name" value="HisK_dim/P_sf"/>
</dbReference>
<dbReference type="EMBL" id="LILB01000001">
    <property type="protein sequence ID" value="KOO51027.1"/>
    <property type="molecule type" value="Genomic_DNA"/>
</dbReference>
<dbReference type="GO" id="GO:0005524">
    <property type="term" value="F:ATP binding"/>
    <property type="evidence" value="ECO:0007669"/>
    <property type="project" value="UniProtKB-KW"/>
</dbReference>
<evidence type="ECO:0000259" key="11">
    <source>
        <dbReference type="PROSITE" id="PS50109"/>
    </source>
</evidence>
<evidence type="ECO:0000256" key="2">
    <source>
        <dbReference type="ARBA" id="ARBA00004651"/>
    </source>
</evidence>
<keyword evidence="13" id="KW-1185">Reference proteome</keyword>
<dbReference type="GeneID" id="301134597"/>
<dbReference type="GO" id="GO:0016036">
    <property type="term" value="P:cellular response to phosphate starvation"/>
    <property type="evidence" value="ECO:0007669"/>
    <property type="project" value="TreeGrafter"/>
</dbReference>
<protein>
    <recommendedName>
        <fullName evidence="3">histidine kinase</fullName>
        <ecNumber evidence="3">2.7.13.3</ecNumber>
    </recommendedName>
</protein>
<comment type="catalytic activity">
    <reaction evidence="1">
        <text>ATP + protein L-histidine = ADP + protein N-phospho-L-histidine.</text>
        <dbReference type="EC" id="2.7.13.3"/>
    </reaction>
</comment>
<dbReference type="InterPro" id="IPR005467">
    <property type="entry name" value="His_kinase_dom"/>
</dbReference>
<dbReference type="Proteomes" id="UP000036867">
    <property type="component" value="Unassembled WGS sequence"/>
</dbReference>
<evidence type="ECO:0000256" key="10">
    <source>
        <dbReference type="SAM" id="Phobius"/>
    </source>
</evidence>
<keyword evidence="8" id="KW-0067">ATP-binding</keyword>
<dbReference type="PANTHER" id="PTHR45453">
    <property type="entry name" value="PHOSPHATE REGULON SENSOR PROTEIN PHOR"/>
    <property type="match status" value="1"/>
</dbReference>
<reference evidence="13" key="1">
    <citation type="submission" date="2015-08" db="EMBL/GenBank/DDBJ databases">
        <title>Fjat-10028 dsm 16317.</title>
        <authorList>
            <person name="Liu B."/>
            <person name="Wang J."/>
            <person name="Zhu Y."/>
            <person name="Liu G."/>
            <person name="Chen Q."/>
            <person name="Chen Z."/>
            <person name="Lan J."/>
            <person name="Che J."/>
            <person name="Ge C."/>
            <person name="Shi H."/>
            <person name="Pan Z."/>
            <person name="Liu X."/>
        </authorList>
    </citation>
    <scope>NUCLEOTIDE SEQUENCE [LARGE SCALE GENOMIC DNA]</scope>
    <source>
        <strain evidence="13">DSM 16317</strain>
    </source>
</reference>
<keyword evidence="4" id="KW-0597">Phosphoprotein</keyword>
<gene>
    <name evidence="12" type="ORF">AMD00_00465</name>
</gene>
<comment type="caution">
    <text evidence="12">The sequence shown here is derived from an EMBL/GenBank/DDBJ whole genome shotgun (WGS) entry which is preliminary data.</text>
</comment>
<dbReference type="Pfam" id="PF00512">
    <property type="entry name" value="HisKA"/>
    <property type="match status" value="1"/>
</dbReference>
<feature type="transmembrane region" description="Helical" evidence="10">
    <location>
        <begin position="171"/>
        <end position="193"/>
    </location>
</feature>
<evidence type="ECO:0000256" key="3">
    <source>
        <dbReference type="ARBA" id="ARBA00012438"/>
    </source>
</evidence>
<dbReference type="CDD" id="cd00082">
    <property type="entry name" value="HisKA"/>
    <property type="match status" value="1"/>
</dbReference>
<keyword evidence="10" id="KW-1133">Transmembrane helix</keyword>
<keyword evidence="7" id="KW-0418">Kinase</keyword>
<dbReference type="PROSITE" id="PS50109">
    <property type="entry name" value="HIS_KIN"/>
    <property type="match status" value="1"/>
</dbReference>
<dbReference type="STRING" id="263475.AMD00_00465"/>
<dbReference type="PRINTS" id="PR00344">
    <property type="entry name" value="BCTRLSENSOR"/>
</dbReference>
<dbReference type="InterPro" id="IPR050351">
    <property type="entry name" value="BphY/WalK/GraS-like"/>
</dbReference>
<dbReference type="AlphaFoldDB" id="A0A0M0LJF7"/>
<dbReference type="GO" id="GO:0005886">
    <property type="term" value="C:plasma membrane"/>
    <property type="evidence" value="ECO:0007669"/>
    <property type="project" value="UniProtKB-SubCell"/>
</dbReference>
<comment type="subcellular location">
    <subcellularLocation>
        <location evidence="2">Cell membrane</location>
        <topology evidence="2">Multi-pass membrane protein</topology>
    </subcellularLocation>
</comment>
<dbReference type="RefSeq" id="WP_053415142.1">
    <property type="nucleotide sequence ID" value="NZ_LILB01000001.1"/>
</dbReference>
<dbReference type="SMART" id="SM00387">
    <property type="entry name" value="HATPase_c"/>
    <property type="match status" value="1"/>
</dbReference>
<dbReference type="SUPFAM" id="SSF47384">
    <property type="entry name" value="Homodimeric domain of signal transducing histidine kinase"/>
    <property type="match status" value="1"/>
</dbReference>
<dbReference type="Pfam" id="PF02518">
    <property type="entry name" value="HATPase_c"/>
    <property type="match status" value="1"/>
</dbReference>
<keyword evidence="10" id="KW-0472">Membrane</keyword>